<comment type="catalytic activity">
    <reaction evidence="7">
        <text>heme b + 2 H(+) = protoporphyrin IX + Fe(2+)</text>
        <dbReference type="Rhea" id="RHEA:22584"/>
        <dbReference type="ChEBI" id="CHEBI:15378"/>
        <dbReference type="ChEBI" id="CHEBI:29033"/>
        <dbReference type="ChEBI" id="CHEBI:57306"/>
        <dbReference type="ChEBI" id="CHEBI:60344"/>
        <dbReference type="EC" id="4.98.1.1"/>
    </reaction>
</comment>
<dbReference type="GO" id="GO:0005743">
    <property type="term" value="C:mitochondrial inner membrane"/>
    <property type="evidence" value="ECO:0007669"/>
    <property type="project" value="UniProtKB-SubCell"/>
</dbReference>
<dbReference type="CDD" id="cd00419">
    <property type="entry name" value="Ferrochelatase_C"/>
    <property type="match status" value="1"/>
</dbReference>
<dbReference type="EMBL" id="CAMPGE010012027">
    <property type="protein sequence ID" value="CAI2370812.1"/>
    <property type="molecule type" value="Genomic_DNA"/>
</dbReference>
<dbReference type="CDD" id="cd03411">
    <property type="entry name" value="Ferrochelatase_N"/>
    <property type="match status" value="1"/>
</dbReference>
<keyword evidence="5 7" id="KW-0456">Lyase</keyword>
<accession>A0AAD1XG19</accession>
<dbReference type="Pfam" id="PF00762">
    <property type="entry name" value="Ferrochelatase"/>
    <property type="match status" value="1"/>
</dbReference>
<evidence type="ECO:0000256" key="6">
    <source>
        <dbReference type="ARBA" id="ARBA00023244"/>
    </source>
</evidence>
<dbReference type="NCBIfam" id="TIGR00109">
    <property type="entry name" value="hemH"/>
    <property type="match status" value="1"/>
</dbReference>
<keyword evidence="9" id="KW-1185">Reference proteome</keyword>
<protein>
    <recommendedName>
        <fullName evidence="7">Ferrochelatase</fullName>
        <ecNumber evidence="7">4.98.1.1</ecNumber>
    </recommendedName>
</protein>
<organism evidence="8 9">
    <name type="scientific">Euplotes crassus</name>
    <dbReference type="NCBI Taxonomy" id="5936"/>
    <lineage>
        <taxon>Eukaryota</taxon>
        <taxon>Sar</taxon>
        <taxon>Alveolata</taxon>
        <taxon>Ciliophora</taxon>
        <taxon>Intramacronucleata</taxon>
        <taxon>Spirotrichea</taxon>
        <taxon>Hypotrichia</taxon>
        <taxon>Euplotida</taxon>
        <taxon>Euplotidae</taxon>
        <taxon>Moneuplotes</taxon>
    </lineage>
</organism>
<keyword evidence="7" id="KW-0496">Mitochondrion</keyword>
<evidence type="ECO:0000256" key="2">
    <source>
        <dbReference type="ARBA" id="ARBA00007718"/>
    </source>
</evidence>
<evidence type="ECO:0000313" key="8">
    <source>
        <dbReference type="EMBL" id="CAI2370812.1"/>
    </source>
</evidence>
<evidence type="ECO:0000256" key="5">
    <source>
        <dbReference type="ARBA" id="ARBA00023239"/>
    </source>
</evidence>
<dbReference type="GO" id="GO:0006783">
    <property type="term" value="P:heme biosynthetic process"/>
    <property type="evidence" value="ECO:0007669"/>
    <property type="project" value="UniProtKB-UniRule"/>
</dbReference>
<dbReference type="InterPro" id="IPR033659">
    <property type="entry name" value="Ferrochelatase_N"/>
</dbReference>
<dbReference type="HAMAP" id="MF_00323">
    <property type="entry name" value="Ferrochelatase"/>
    <property type="match status" value="1"/>
</dbReference>
<comment type="subcellular location">
    <subcellularLocation>
        <location evidence="7">Mitochondrion inner membrane</location>
    </subcellularLocation>
</comment>
<keyword evidence="7" id="KW-0472">Membrane</keyword>
<comment type="pathway">
    <text evidence="1 7">Porphyrin-containing compound metabolism; protoheme biosynthesis; protoheme from protoporphyrin-IX: step 1/1.</text>
</comment>
<dbReference type="Gene3D" id="3.40.50.1400">
    <property type="match status" value="2"/>
</dbReference>
<evidence type="ECO:0000256" key="3">
    <source>
        <dbReference type="ARBA" id="ARBA00023004"/>
    </source>
</evidence>
<gene>
    <name evidence="8" type="ORF">ECRASSUSDP1_LOCUS12131</name>
</gene>
<dbReference type="InterPro" id="IPR033644">
    <property type="entry name" value="Ferrochelatase_C"/>
</dbReference>
<dbReference type="Proteomes" id="UP001295684">
    <property type="component" value="Unassembled WGS sequence"/>
</dbReference>
<comment type="similarity">
    <text evidence="2 7">Belongs to the ferrochelatase family.</text>
</comment>
<keyword evidence="7" id="KW-0999">Mitochondrion inner membrane</keyword>
<dbReference type="SUPFAM" id="SSF53800">
    <property type="entry name" value="Chelatase"/>
    <property type="match status" value="1"/>
</dbReference>
<keyword evidence="6 7" id="KW-0627">Porphyrin biosynthesis</keyword>
<dbReference type="GO" id="GO:0004325">
    <property type="term" value="F:ferrochelatase activity"/>
    <property type="evidence" value="ECO:0007669"/>
    <property type="project" value="UniProtKB-UniRule"/>
</dbReference>
<dbReference type="InterPro" id="IPR001015">
    <property type="entry name" value="Ferrochelatase"/>
</dbReference>
<dbReference type="EC" id="4.98.1.1" evidence="7"/>
<proteinExistence type="inferred from homology"/>
<keyword evidence="3 7" id="KW-0408">Iron</keyword>
<evidence type="ECO:0000256" key="1">
    <source>
        <dbReference type="ARBA" id="ARBA00004943"/>
    </source>
</evidence>
<dbReference type="AlphaFoldDB" id="A0AAD1XG19"/>
<dbReference type="PROSITE" id="PS00534">
    <property type="entry name" value="FERROCHELATASE"/>
    <property type="match status" value="1"/>
</dbReference>
<dbReference type="PANTHER" id="PTHR11108:SF1">
    <property type="entry name" value="FERROCHELATASE, MITOCHONDRIAL"/>
    <property type="match status" value="1"/>
</dbReference>
<name>A0AAD1XG19_EUPCR</name>
<evidence type="ECO:0000313" key="9">
    <source>
        <dbReference type="Proteomes" id="UP001295684"/>
    </source>
</evidence>
<comment type="function">
    <text evidence="7">Catalyzes the ferrous insertion into protoporphyrin IX.</text>
</comment>
<evidence type="ECO:0000256" key="7">
    <source>
        <dbReference type="RuleBase" id="RU000607"/>
    </source>
</evidence>
<sequence>MIKFGKWSSGLLRTANKPLMLYNRAFFSSSREPKTAILMMNLGGPKRSKDAAQFMYNMFTDPQTVPIFKRVPNFLVKKFCERRAAKGVMQKYDEIGGGTPLYDWTDKQGKALCEELDKMSPETAPHKHYTAFRYSSPNVSEAVEQAVKDGVKNLVGFSQYPQYSCSTTNSSIQEFHRSVEKVKPKDVKVSVIDRWYQNQKYVDVLARLLAKDFNKKFTKEEQKTALILFTAHSLPQSFVDKGDSYPYEIYNTAQAVMKVLKEKYHIENPYRVVWQSRIGAKWLSPSLTDTIKKLPKKGWQNVIVSPLGFTSDHIETLHELDIEMMEDAEKAGLKNVKRAQSLNAYPDFIDALADIANRHLNNGEYTSKQLLLRCPFCTNPECDRLRKAYESIY</sequence>
<evidence type="ECO:0000256" key="4">
    <source>
        <dbReference type="ARBA" id="ARBA00023133"/>
    </source>
</evidence>
<keyword evidence="4 7" id="KW-0350">Heme biosynthesis</keyword>
<reference evidence="8" key="1">
    <citation type="submission" date="2023-07" db="EMBL/GenBank/DDBJ databases">
        <authorList>
            <consortium name="AG Swart"/>
            <person name="Singh M."/>
            <person name="Singh A."/>
            <person name="Seah K."/>
            <person name="Emmerich C."/>
        </authorList>
    </citation>
    <scope>NUCLEOTIDE SEQUENCE</scope>
    <source>
        <strain evidence="8">DP1</strain>
    </source>
</reference>
<dbReference type="InterPro" id="IPR019772">
    <property type="entry name" value="Ferrochelatase_AS"/>
</dbReference>
<comment type="caution">
    <text evidence="8">The sequence shown here is derived from an EMBL/GenBank/DDBJ whole genome shotgun (WGS) entry which is preliminary data.</text>
</comment>
<dbReference type="PANTHER" id="PTHR11108">
    <property type="entry name" value="FERROCHELATASE"/>
    <property type="match status" value="1"/>
</dbReference>